<protein>
    <recommendedName>
        <fullName evidence="2">DUF4296 domain-containing protein</fullName>
    </recommendedName>
</protein>
<name>J9CLD2_9ZZZZ</name>
<evidence type="ECO:0000259" key="2">
    <source>
        <dbReference type="Pfam" id="PF14129"/>
    </source>
</evidence>
<organism evidence="3">
    <name type="scientific">gut metagenome</name>
    <dbReference type="NCBI Taxonomy" id="749906"/>
    <lineage>
        <taxon>unclassified sequences</taxon>
        <taxon>metagenomes</taxon>
        <taxon>organismal metagenomes</taxon>
    </lineage>
</organism>
<sequence length="310" mass="35220">MIIKKLGSIMAVLLLLAACSARVPRGVLDKSTLEDLLYDYHLAQALAKGEGDSVNIKQKLYTDAVYAKYGIDEAQFNRTMEWYTRNSEELFEVYQHIDERFAEAVGTPSHKENSYAEMTAVGDTMNLWQGKSFYLLSTSYVNHIDFEFPADTLYSRGDRLMWQFKINWYYRESRRQNVSVSLSVVYDNDSVATTSGTYSGVGKHDLFIKVGNRPVKAVRGFLYLQDEWSEKPRMVTVSDVVFVRFKSPRKPAPTPGQLDVTVNDSVRVLKMKDINATSSNNDAEDPAATSESEAPQEPQREGRTLYLPRN</sequence>
<proteinExistence type="predicted"/>
<accession>J9CLD2</accession>
<dbReference type="PROSITE" id="PS51257">
    <property type="entry name" value="PROKAR_LIPOPROTEIN"/>
    <property type="match status" value="1"/>
</dbReference>
<comment type="caution">
    <text evidence="3">The sequence shown here is derived from an EMBL/GenBank/DDBJ whole genome shotgun (WGS) entry which is preliminary data.</text>
</comment>
<evidence type="ECO:0000256" key="1">
    <source>
        <dbReference type="SAM" id="MobiDB-lite"/>
    </source>
</evidence>
<dbReference type="InterPro" id="IPR025381">
    <property type="entry name" value="DUF4296"/>
</dbReference>
<dbReference type="Pfam" id="PF14129">
    <property type="entry name" value="DUF4296"/>
    <property type="match status" value="1"/>
</dbReference>
<dbReference type="AlphaFoldDB" id="J9CLD2"/>
<reference evidence="3" key="1">
    <citation type="journal article" date="2012" name="PLoS ONE">
        <title>Gene sets for utilization of primary and secondary nutrition supplies in the distal gut of endangered iberian lynx.</title>
        <authorList>
            <person name="Alcaide M."/>
            <person name="Messina E."/>
            <person name="Richter M."/>
            <person name="Bargiela R."/>
            <person name="Peplies J."/>
            <person name="Huws S.A."/>
            <person name="Newbold C.J."/>
            <person name="Golyshin P.N."/>
            <person name="Simon M.A."/>
            <person name="Lopez G."/>
            <person name="Yakimov M.M."/>
            <person name="Ferrer M."/>
        </authorList>
    </citation>
    <scope>NUCLEOTIDE SEQUENCE</scope>
</reference>
<dbReference type="EMBL" id="AMCI01003174">
    <property type="protein sequence ID" value="EJX00916.1"/>
    <property type="molecule type" value="Genomic_DNA"/>
</dbReference>
<feature type="region of interest" description="Disordered" evidence="1">
    <location>
        <begin position="271"/>
        <end position="310"/>
    </location>
</feature>
<evidence type="ECO:0000313" key="3">
    <source>
        <dbReference type="EMBL" id="EJX00916.1"/>
    </source>
</evidence>
<gene>
    <name evidence="3" type="ORF">EVA_10974</name>
</gene>
<feature type="domain" description="DUF4296" evidence="2">
    <location>
        <begin position="24"/>
        <end position="103"/>
    </location>
</feature>